<name>A0A420IST5_9PEZI</name>
<gene>
    <name evidence="2" type="ORF">GcM1_04009</name>
</gene>
<evidence type="ECO:0000256" key="1">
    <source>
        <dbReference type="SAM" id="SignalP"/>
    </source>
</evidence>
<sequence>MRQLFLTVILKNLVKLMGINLEAKEVQFSPILNQDCANWTQELSSLAKQEYCYGLCLKQFLLKQGGTSRQIRLATQE</sequence>
<feature type="signal peptide" evidence="1">
    <location>
        <begin position="1"/>
        <end position="18"/>
    </location>
</feature>
<comment type="caution">
    <text evidence="2">The sequence shown here is derived from an EMBL/GenBank/DDBJ whole genome shotgun (WGS) entry which is preliminary data.</text>
</comment>
<keyword evidence="1" id="KW-0732">Signal</keyword>
<evidence type="ECO:0000313" key="2">
    <source>
        <dbReference type="EMBL" id="RKF77616.1"/>
    </source>
</evidence>
<proteinExistence type="predicted"/>
<accession>A0A420IST5</accession>
<dbReference type="EMBL" id="MCBS01021797">
    <property type="protein sequence ID" value="RKF77616.1"/>
    <property type="molecule type" value="Genomic_DNA"/>
</dbReference>
<protein>
    <submittedName>
        <fullName evidence="2">Uncharacterized protein</fullName>
    </submittedName>
</protein>
<organism evidence="2 3">
    <name type="scientific">Golovinomyces cichoracearum</name>
    <dbReference type="NCBI Taxonomy" id="62708"/>
    <lineage>
        <taxon>Eukaryota</taxon>
        <taxon>Fungi</taxon>
        <taxon>Dikarya</taxon>
        <taxon>Ascomycota</taxon>
        <taxon>Pezizomycotina</taxon>
        <taxon>Leotiomycetes</taxon>
        <taxon>Erysiphales</taxon>
        <taxon>Erysiphaceae</taxon>
        <taxon>Golovinomyces</taxon>
    </lineage>
</organism>
<feature type="chain" id="PRO_5019154404" evidence="1">
    <location>
        <begin position="19"/>
        <end position="77"/>
    </location>
</feature>
<dbReference type="AlphaFoldDB" id="A0A420IST5"/>
<evidence type="ECO:0000313" key="3">
    <source>
        <dbReference type="Proteomes" id="UP000285326"/>
    </source>
</evidence>
<dbReference type="Proteomes" id="UP000285326">
    <property type="component" value="Unassembled WGS sequence"/>
</dbReference>
<reference evidence="2 3" key="1">
    <citation type="journal article" date="2018" name="BMC Genomics">
        <title>Comparative genome analyses reveal sequence features reflecting distinct modes of host-adaptation between dicot and monocot powdery mildew.</title>
        <authorList>
            <person name="Wu Y."/>
            <person name="Ma X."/>
            <person name="Pan Z."/>
            <person name="Kale S.D."/>
            <person name="Song Y."/>
            <person name="King H."/>
            <person name="Zhang Q."/>
            <person name="Presley C."/>
            <person name="Deng X."/>
            <person name="Wei C.I."/>
            <person name="Xiao S."/>
        </authorList>
    </citation>
    <scope>NUCLEOTIDE SEQUENCE [LARGE SCALE GENOMIC DNA]</scope>
    <source>
        <strain evidence="2">UMSG1</strain>
    </source>
</reference>